<evidence type="ECO:0000256" key="1">
    <source>
        <dbReference type="SAM" id="MobiDB-lite"/>
    </source>
</evidence>
<dbReference type="AlphaFoldDB" id="A0A927IIF0"/>
<evidence type="ECO:0000313" key="4">
    <source>
        <dbReference type="Proteomes" id="UP000622317"/>
    </source>
</evidence>
<organism evidence="3 4">
    <name type="scientific">Pelagicoccus enzymogenes</name>
    <dbReference type="NCBI Taxonomy" id="2773457"/>
    <lineage>
        <taxon>Bacteria</taxon>
        <taxon>Pseudomonadati</taxon>
        <taxon>Verrucomicrobiota</taxon>
        <taxon>Opitutia</taxon>
        <taxon>Puniceicoccales</taxon>
        <taxon>Pelagicoccaceae</taxon>
        <taxon>Pelagicoccus</taxon>
    </lineage>
</organism>
<accession>A0A927IIF0</accession>
<dbReference type="EMBL" id="JACYFG010000038">
    <property type="protein sequence ID" value="MBD5780779.1"/>
    <property type="molecule type" value="Genomic_DNA"/>
</dbReference>
<dbReference type="RefSeq" id="WP_191617889.1">
    <property type="nucleotide sequence ID" value="NZ_JACYFG010000038.1"/>
</dbReference>
<keyword evidence="4" id="KW-1185">Reference proteome</keyword>
<proteinExistence type="predicted"/>
<keyword evidence="2" id="KW-0732">Signal</keyword>
<sequence length="54" mass="5708">MGNKKNGKWVVAAVLGSVLLASGIAFAVQQMINANQGKPPRSQPYQPEAVEQKG</sequence>
<evidence type="ECO:0000256" key="2">
    <source>
        <dbReference type="SAM" id="SignalP"/>
    </source>
</evidence>
<evidence type="ECO:0000313" key="3">
    <source>
        <dbReference type="EMBL" id="MBD5780779.1"/>
    </source>
</evidence>
<feature type="region of interest" description="Disordered" evidence="1">
    <location>
        <begin position="35"/>
        <end position="54"/>
    </location>
</feature>
<feature type="chain" id="PRO_5037333483" evidence="2">
    <location>
        <begin position="28"/>
        <end position="54"/>
    </location>
</feature>
<dbReference type="Proteomes" id="UP000622317">
    <property type="component" value="Unassembled WGS sequence"/>
</dbReference>
<gene>
    <name evidence="3" type="ORF">IEN85_14865</name>
</gene>
<name>A0A927IIF0_9BACT</name>
<feature type="signal peptide" evidence="2">
    <location>
        <begin position="1"/>
        <end position="27"/>
    </location>
</feature>
<protein>
    <submittedName>
        <fullName evidence="3">Uncharacterized protein</fullName>
    </submittedName>
</protein>
<comment type="caution">
    <text evidence="3">The sequence shown here is derived from an EMBL/GenBank/DDBJ whole genome shotgun (WGS) entry which is preliminary data.</text>
</comment>
<reference evidence="3" key="1">
    <citation type="submission" date="2020-09" db="EMBL/GenBank/DDBJ databases">
        <title>Pelagicoccus enzymogenes sp. nov. with an EPS production, isolated from marine sediment.</title>
        <authorList>
            <person name="Feng X."/>
        </authorList>
    </citation>
    <scope>NUCLEOTIDE SEQUENCE</scope>
    <source>
        <strain evidence="3">NFK12</strain>
    </source>
</reference>